<dbReference type="Gene3D" id="3.30.300.30">
    <property type="match status" value="1"/>
</dbReference>
<dbReference type="Proteomes" id="UP000597341">
    <property type="component" value="Unassembled WGS sequence"/>
</dbReference>
<organism evidence="3 4">
    <name type="scientific">Nocardioides flavus</name>
    <name type="common">ex Wang et al. 2016</name>
    <dbReference type="NCBI Taxonomy" id="2058780"/>
    <lineage>
        <taxon>Bacteria</taxon>
        <taxon>Bacillati</taxon>
        <taxon>Actinomycetota</taxon>
        <taxon>Actinomycetes</taxon>
        <taxon>Propionibacteriales</taxon>
        <taxon>Nocardioidaceae</taxon>
        <taxon>Nocardioides</taxon>
    </lineage>
</organism>
<dbReference type="InterPro" id="IPR045851">
    <property type="entry name" value="AMP-bd_C_sf"/>
</dbReference>
<dbReference type="SUPFAM" id="SSF56801">
    <property type="entry name" value="Acetyl-CoA synthetase-like"/>
    <property type="match status" value="1"/>
</dbReference>
<dbReference type="Pfam" id="PF00501">
    <property type="entry name" value="AMP-binding"/>
    <property type="match status" value="1"/>
</dbReference>
<evidence type="ECO:0000259" key="1">
    <source>
        <dbReference type="Pfam" id="PF00501"/>
    </source>
</evidence>
<evidence type="ECO:0000313" key="3">
    <source>
        <dbReference type="EMBL" id="GHE15469.1"/>
    </source>
</evidence>
<name>A0ABQ3HIQ9_9ACTN</name>
<dbReference type="GO" id="GO:0016874">
    <property type="term" value="F:ligase activity"/>
    <property type="evidence" value="ECO:0007669"/>
    <property type="project" value="UniProtKB-KW"/>
</dbReference>
<dbReference type="InterPro" id="IPR020845">
    <property type="entry name" value="AMP-binding_CS"/>
</dbReference>
<gene>
    <name evidence="3" type="ORF">GCM10011376_03750</name>
</gene>
<protein>
    <submittedName>
        <fullName evidence="3">Long-chain-fatty-acid--CoA ligase</fullName>
    </submittedName>
</protein>
<dbReference type="RefSeq" id="WP_229855963.1">
    <property type="nucleotide sequence ID" value="NZ_BNAD01000001.1"/>
</dbReference>
<comment type="caution">
    <text evidence="3">The sequence shown here is derived from an EMBL/GenBank/DDBJ whole genome shotgun (WGS) entry which is preliminary data.</text>
</comment>
<dbReference type="PANTHER" id="PTHR43767">
    <property type="entry name" value="LONG-CHAIN-FATTY-ACID--COA LIGASE"/>
    <property type="match status" value="1"/>
</dbReference>
<evidence type="ECO:0000313" key="4">
    <source>
        <dbReference type="Proteomes" id="UP000597341"/>
    </source>
</evidence>
<dbReference type="InterPro" id="IPR050237">
    <property type="entry name" value="ATP-dep_AMP-bd_enzyme"/>
</dbReference>
<feature type="domain" description="AMP-binding enzyme C-terminal" evidence="2">
    <location>
        <begin position="472"/>
        <end position="547"/>
    </location>
</feature>
<sequence length="561" mass="60505">MPAQQQPLWAGSYAPGVPLHLDYGDTTVLDLWEDAARRHPDRPALDFLGRAWTYAEVADEVARVAGGLHALGVRPGDNVALVMPNCPQNVIAFFAVLRLGAAVVEHNPLYTAAELRHPFADHGARVAIVWDKVVPVVEELRDSSALEHVVAVDMTTRLPWTKRLALRLPVAKARAARDQLTSPAPGAMQWDDLASAQPLDGSHPRPGRDDVALLLYTSGTTGVPKGVPLLHRNLVADVTQGRAWVAGLREGEETFLVALPLFHAYGVTVSVLLGVALAAKLVLLPKPEIVLIMDAVAREVPSFVPAVPPLYQRIVDEAERRNVSIRGIRYALSGAMPLPARLVERWEAATGGLLVEGYGLTETSPVIVGNPMTGARRPSAIGVPFPDVEVRVADPDDLDREVPLGERGELLVRGPQVFGGYRGLPDETAAAFHDGWFRTGDVVTMSPDGFLTIVDRIKEIIITGGFNVYPTEVEAALRTHPAVADAAVVGLPHEDGGEEVVAAVVLADGATVEPDELRAHAREGLTPYKVPRRVVFVDELPTNPMGKVLRREVVARLRTEG</sequence>
<accession>A0ABQ3HIQ9</accession>
<keyword evidence="4" id="KW-1185">Reference proteome</keyword>
<dbReference type="Pfam" id="PF13193">
    <property type="entry name" value="AMP-binding_C"/>
    <property type="match status" value="1"/>
</dbReference>
<dbReference type="InterPro" id="IPR000873">
    <property type="entry name" value="AMP-dep_synth/lig_dom"/>
</dbReference>
<dbReference type="CDD" id="cd05936">
    <property type="entry name" value="FC-FACS_FadD_like"/>
    <property type="match status" value="1"/>
</dbReference>
<reference evidence="4" key="1">
    <citation type="journal article" date="2019" name="Int. J. Syst. Evol. Microbiol.">
        <title>The Global Catalogue of Microorganisms (GCM) 10K type strain sequencing project: providing services to taxonomists for standard genome sequencing and annotation.</title>
        <authorList>
            <consortium name="The Broad Institute Genomics Platform"/>
            <consortium name="The Broad Institute Genome Sequencing Center for Infectious Disease"/>
            <person name="Wu L."/>
            <person name="Ma J."/>
        </authorList>
    </citation>
    <scope>NUCLEOTIDE SEQUENCE [LARGE SCALE GENOMIC DNA]</scope>
    <source>
        <strain evidence="4">CGMCC 1.12791</strain>
    </source>
</reference>
<dbReference type="PANTHER" id="PTHR43767:SF1">
    <property type="entry name" value="NONRIBOSOMAL PEPTIDE SYNTHASE PES1 (EUROFUNG)-RELATED"/>
    <property type="match status" value="1"/>
</dbReference>
<keyword evidence="3" id="KW-0436">Ligase</keyword>
<dbReference type="Gene3D" id="3.40.50.12780">
    <property type="entry name" value="N-terminal domain of ligase-like"/>
    <property type="match status" value="1"/>
</dbReference>
<dbReference type="InterPro" id="IPR025110">
    <property type="entry name" value="AMP-bd_C"/>
</dbReference>
<evidence type="ECO:0000259" key="2">
    <source>
        <dbReference type="Pfam" id="PF13193"/>
    </source>
</evidence>
<dbReference type="NCBIfam" id="NF004114">
    <property type="entry name" value="PRK05605.1"/>
    <property type="match status" value="1"/>
</dbReference>
<dbReference type="EMBL" id="BNAD01000001">
    <property type="protein sequence ID" value="GHE15469.1"/>
    <property type="molecule type" value="Genomic_DNA"/>
</dbReference>
<dbReference type="InterPro" id="IPR042099">
    <property type="entry name" value="ANL_N_sf"/>
</dbReference>
<proteinExistence type="predicted"/>
<feature type="domain" description="AMP-dependent synthetase/ligase" evidence="1">
    <location>
        <begin position="33"/>
        <end position="421"/>
    </location>
</feature>
<dbReference type="PROSITE" id="PS00455">
    <property type="entry name" value="AMP_BINDING"/>
    <property type="match status" value="1"/>
</dbReference>